<dbReference type="EMBL" id="CP000733">
    <property type="protein sequence ID" value="ABS77091.1"/>
    <property type="molecule type" value="Genomic_DNA"/>
</dbReference>
<dbReference type="KEGG" id="cbd:CBUD_0724"/>
<evidence type="ECO:0000313" key="2">
    <source>
        <dbReference type="Proteomes" id="UP000008555"/>
    </source>
</evidence>
<organism evidence="1 2">
    <name type="scientific">Coxiella burnetii (strain Dugway 5J108-111)</name>
    <dbReference type="NCBI Taxonomy" id="434922"/>
    <lineage>
        <taxon>Bacteria</taxon>
        <taxon>Pseudomonadati</taxon>
        <taxon>Pseudomonadota</taxon>
        <taxon>Gammaproteobacteria</taxon>
        <taxon>Legionellales</taxon>
        <taxon>Coxiellaceae</taxon>
        <taxon>Coxiella</taxon>
    </lineage>
</organism>
<sequence>MEKNNMRSNEQKVNSDSQIEEIQGYQAVKFTVTPDKPVSEQKIPSILKEKNEEGQYFDPNGCGVITVFQTKERKCYTLGAPRMNPESLSQEYQISIGGGIRDAHISLVETLNGSIEFKTSKKHPLVRKENLGAEGIALFYSGNWKMHYLTVYQHCEVESLEELKALALEINSANLTSNHPVTKNIQFDIFNLSDVINSVTKSAKCPDGKGKHDEAGNILPQGLLASEQSKGETSKHETRIIFDDIALSFLAKTTQFHLMFQQQEKEEQEYKALGCYR</sequence>
<dbReference type="Proteomes" id="UP000008555">
    <property type="component" value="Chromosome"/>
</dbReference>
<gene>
    <name evidence="1" type="ordered locus">CBUD_0724</name>
</gene>
<accession>A9KCC3</accession>
<dbReference type="AlphaFoldDB" id="A9KCC3"/>
<evidence type="ECO:0000313" key="1">
    <source>
        <dbReference type="EMBL" id="ABS77091.1"/>
    </source>
</evidence>
<protein>
    <submittedName>
        <fullName evidence="1">Uncharacterized protein</fullName>
    </submittedName>
</protein>
<reference evidence="1 2" key="1">
    <citation type="journal article" date="2009" name="Infect. Immun.">
        <title>Comparative genomics reveal extensive transposon-mediated genomic plasticity and diversity among potential effector proteins within the genus Coxiella.</title>
        <authorList>
            <person name="Beare P.A."/>
            <person name="Unsworth N."/>
            <person name="Andoh M."/>
            <person name="Voth D.E."/>
            <person name="Omsland A."/>
            <person name="Gilk S.D."/>
            <person name="Williams K.P."/>
            <person name="Sobral B.W."/>
            <person name="Kupko J.J.III."/>
            <person name="Porcella S.F."/>
            <person name="Samuel J.E."/>
            <person name="Heinzen R.A."/>
        </authorList>
    </citation>
    <scope>NUCLEOTIDE SEQUENCE [LARGE SCALE GENOMIC DNA]</scope>
    <source>
        <strain evidence="1 2">Dugway 5J108-111</strain>
    </source>
</reference>
<dbReference type="HOGENOM" id="CLU_1003692_0_0_6"/>
<name>A9KCC3_COXBN</name>
<proteinExistence type="predicted"/>